<name>A0A8S5VCU9_9CAUD</name>
<protein>
    <submittedName>
        <fullName evidence="1">Uncharacterized protein</fullName>
    </submittedName>
</protein>
<dbReference type="EMBL" id="BK016244">
    <property type="protein sequence ID" value="DAG04533.1"/>
    <property type="molecule type" value="Genomic_DNA"/>
</dbReference>
<proteinExistence type="predicted"/>
<reference evidence="1" key="1">
    <citation type="journal article" date="2021" name="Proc. Natl. Acad. Sci. U.S.A.">
        <title>A Catalog of Tens of Thousands of Viruses from Human Metagenomes Reveals Hidden Associations with Chronic Diseases.</title>
        <authorList>
            <person name="Tisza M.J."/>
            <person name="Buck C.B."/>
        </authorList>
    </citation>
    <scope>NUCLEOTIDE SEQUENCE</scope>
    <source>
        <strain evidence="1">CtDXu9</strain>
    </source>
</reference>
<evidence type="ECO:0000313" key="1">
    <source>
        <dbReference type="EMBL" id="DAG04533.1"/>
    </source>
</evidence>
<accession>A0A8S5VCU9</accession>
<organism evidence="1">
    <name type="scientific">Siphoviridae sp. ctDXu9</name>
    <dbReference type="NCBI Taxonomy" id="2825387"/>
    <lineage>
        <taxon>Viruses</taxon>
        <taxon>Duplodnaviria</taxon>
        <taxon>Heunggongvirae</taxon>
        <taxon>Uroviricota</taxon>
        <taxon>Caudoviricetes</taxon>
    </lineage>
</organism>
<sequence>MPALNNYNEVKQKLDEVRMITGDLEFNTAVTFLMQIGWSNKRDVISLCNKYNTEPEENVNKKVANAALMISNIAEPIEVLTYVKLECPLWTEGIESKRLKKIAEDVINAGYKYCKDPRVNTFEDWKELLEQQYGITHEELQKILYLNERGEV</sequence>